<feature type="transmembrane region" description="Helical" evidence="1">
    <location>
        <begin position="83"/>
        <end position="107"/>
    </location>
</feature>
<keyword evidence="3" id="KW-1185">Reference proteome</keyword>
<feature type="transmembrane region" description="Helical" evidence="1">
    <location>
        <begin position="233"/>
        <end position="253"/>
    </location>
</feature>
<dbReference type="AlphaFoldDB" id="A0A0U9HQ33"/>
<gene>
    <name evidence="2" type="ORF">KFL_000300015</name>
</gene>
<keyword evidence="1" id="KW-1133">Transmembrane helix</keyword>
<keyword evidence="1" id="KW-0812">Transmembrane</keyword>
<name>A0A0U9HQ33_KLENI</name>
<proteinExistence type="predicted"/>
<organism evidence="2 3">
    <name type="scientific">Klebsormidium nitens</name>
    <name type="common">Green alga</name>
    <name type="synonym">Ulothrix nitens</name>
    <dbReference type="NCBI Taxonomy" id="105231"/>
    <lineage>
        <taxon>Eukaryota</taxon>
        <taxon>Viridiplantae</taxon>
        <taxon>Streptophyta</taxon>
        <taxon>Klebsormidiophyceae</taxon>
        <taxon>Klebsormidiales</taxon>
        <taxon>Klebsormidiaceae</taxon>
        <taxon>Klebsormidium</taxon>
    </lineage>
</organism>
<dbReference type="EMBL" id="DF236979">
    <property type="protein sequence ID" value="GAQ79404.1"/>
    <property type="molecule type" value="Genomic_DNA"/>
</dbReference>
<evidence type="ECO:0000313" key="2">
    <source>
        <dbReference type="EMBL" id="GAQ79404.1"/>
    </source>
</evidence>
<evidence type="ECO:0000313" key="3">
    <source>
        <dbReference type="Proteomes" id="UP000054558"/>
    </source>
</evidence>
<reference evidence="2 3" key="1">
    <citation type="journal article" date="2014" name="Nat. Commun.">
        <title>Klebsormidium flaccidum genome reveals primary factors for plant terrestrial adaptation.</title>
        <authorList>
            <person name="Hori K."/>
            <person name="Maruyama F."/>
            <person name="Fujisawa T."/>
            <person name="Togashi T."/>
            <person name="Yamamoto N."/>
            <person name="Seo M."/>
            <person name="Sato S."/>
            <person name="Yamada T."/>
            <person name="Mori H."/>
            <person name="Tajima N."/>
            <person name="Moriyama T."/>
            <person name="Ikeuchi M."/>
            <person name="Watanabe M."/>
            <person name="Wada H."/>
            <person name="Kobayashi K."/>
            <person name="Saito M."/>
            <person name="Masuda T."/>
            <person name="Sasaki-Sekimoto Y."/>
            <person name="Mashiguchi K."/>
            <person name="Awai K."/>
            <person name="Shimojima M."/>
            <person name="Masuda S."/>
            <person name="Iwai M."/>
            <person name="Nobusawa T."/>
            <person name="Narise T."/>
            <person name="Kondo S."/>
            <person name="Saito H."/>
            <person name="Sato R."/>
            <person name="Murakawa M."/>
            <person name="Ihara Y."/>
            <person name="Oshima-Yamada Y."/>
            <person name="Ohtaka K."/>
            <person name="Satoh M."/>
            <person name="Sonobe K."/>
            <person name="Ishii M."/>
            <person name="Ohtani R."/>
            <person name="Kanamori-Sato M."/>
            <person name="Honoki R."/>
            <person name="Miyazaki D."/>
            <person name="Mochizuki H."/>
            <person name="Umetsu J."/>
            <person name="Higashi K."/>
            <person name="Shibata D."/>
            <person name="Kamiya Y."/>
            <person name="Sato N."/>
            <person name="Nakamura Y."/>
            <person name="Tabata S."/>
            <person name="Ida S."/>
            <person name="Kurokawa K."/>
            <person name="Ohta H."/>
        </authorList>
    </citation>
    <scope>NUCLEOTIDE SEQUENCE [LARGE SCALE GENOMIC DNA]</scope>
    <source>
        <strain evidence="2 3">NIES-2285</strain>
    </source>
</reference>
<protein>
    <submittedName>
        <fullName evidence="2">Uncharacterized protein</fullName>
    </submittedName>
</protein>
<sequence>MLMQDTRCRQPKKRVGVQRGPFCRERRRAAVVCRGGLQAPGKACELPPPLVSSIEHRKHMVSAKIDWLIYFYVYLSLEWGLTFAAFLSLVVLFPVVFLIVSLGHILAGKGSKPVTKEAFRPYAWLFIAALFALGVAIASLTGSAAHCLWPKTWIEYKGPVNLPDPNQGLNQYLASKLGEDSVDLQLCTTDNLAFYIGFQASCARVGEPYGELKPDLQKAEHDAHPCSEDNKKLLFLCLVLGAIGTGSMLLFAAEKGFCIVMKNSKIRSFNFNLNKPRVTPVSSSREDEADEI</sequence>
<evidence type="ECO:0000256" key="1">
    <source>
        <dbReference type="SAM" id="Phobius"/>
    </source>
</evidence>
<dbReference type="Proteomes" id="UP000054558">
    <property type="component" value="Unassembled WGS sequence"/>
</dbReference>
<keyword evidence="1" id="KW-0472">Membrane</keyword>
<accession>A0A0U9HQ33</accession>
<feature type="transmembrane region" description="Helical" evidence="1">
    <location>
        <begin position="119"/>
        <end position="140"/>
    </location>
</feature>